<evidence type="ECO:0000313" key="2">
    <source>
        <dbReference type="EMBL" id="CAH2226548.1"/>
    </source>
</evidence>
<sequence length="106" mass="12043">ILEGSHLPKSPEPVAPPPAQTDAYYSSAYEQQRRQYELQQHYNQQRPEPKQWQQDSGAEGAGGGRPYYTNNWAPEGRDDGQVKINTTPDRFSEINHKSSINQKSLT</sequence>
<proteinExistence type="predicted"/>
<feature type="compositionally biased region" description="Polar residues" evidence="1">
    <location>
        <begin position="97"/>
        <end position="106"/>
    </location>
</feature>
<feature type="region of interest" description="Disordered" evidence="1">
    <location>
        <begin position="34"/>
        <end position="106"/>
    </location>
</feature>
<comment type="caution">
    <text evidence="2">The sequence shown here is derived from an EMBL/GenBank/DDBJ whole genome shotgun (WGS) entry which is preliminary data.</text>
</comment>
<reference evidence="2" key="1">
    <citation type="submission" date="2022-03" db="EMBL/GenBank/DDBJ databases">
        <authorList>
            <person name="Lindestad O."/>
        </authorList>
    </citation>
    <scope>NUCLEOTIDE SEQUENCE</scope>
</reference>
<gene>
    <name evidence="2" type="primary">jg27138</name>
    <name evidence="2" type="ORF">PAEG_LOCUS7249</name>
</gene>
<feature type="non-terminal residue" evidence="2">
    <location>
        <position position="1"/>
    </location>
</feature>
<feature type="compositionally biased region" description="Pro residues" evidence="1">
    <location>
        <begin position="10"/>
        <end position="19"/>
    </location>
</feature>
<evidence type="ECO:0000256" key="1">
    <source>
        <dbReference type="SAM" id="MobiDB-lite"/>
    </source>
</evidence>
<protein>
    <submittedName>
        <fullName evidence="2">Jg27138 protein</fullName>
    </submittedName>
</protein>
<name>A0A8S4R0S7_9NEOP</name>
<dbReference type="Proteomes" id="UP000838756">
    <property type="component" value="Unassembled WGS sequence"/>
</dbReference>
<dbReference type="AlphaFoldDB" id="A0A8S4R0S7"/>
<dbReference type="EMBL" id="CAKXAJ010021554">
    <property type="protein sequence ID" value="CAH2226548.1"/>
    <property type="molecule type" value="Genomic_DNA"/>
</dbReference>
<keyword evidence="3" id="KW-1185">Reference proteome</keyword>
<evidence type="ECO:0000313" key="3">
    <source>
        <dbReference type="Proteomes" id="UP000838756"/>
    </source>
</evidence>
<accession>A0A8S4R0S7</accession>
<organism evidence="2 3">
    <name type="scientific">Pararge aegeria aegeria</name>
    <dbReference type="NCBI Taxonomy" id="348720"/>
    <lineage>
        <taxon>Eukaryota</taxon>
        <taxon>Metazoa</taxon>
        <taxon>Ecdysozoa</taxon>
        <taxon>Arthropoda</taxon>
        <taxon>Hexapoda</taxon>
        <taxon>Insecta</taxon>
        <taxon>Pterygota</taxon>
        <taxon>Neoptera</taxon>
        <taxon>Endopterygota</taxon>
        <taxon>Lepidoptera</taxon>
        <taxon>Glossata</taxon>
        <taxon>Ditrysia</taxon>
        <taxon>Papilionoidea</taxon>
        <taxon>Nymphalidae</taxon>
        <taxon>Satyrinae</taxon>
        <taxon>Satyrini</taxon>
        <taxon>Parargina</taxon>
        <taxon>Pararge</taxon>
    </lineage>
</organism>
<feature type="region of interest" description="Disordered" evidence="1">
    <location>
        <begin position="1"/>
        <end position="22"/>
    </location>
</feature>
<feature type="compositionally biased region" description="Polar residues" evidence="1">
    <location>
        <begin position="41"/>
        <end position="56"/>
    </location>
</feature>